<sequence length="282" mass="31160">MGERGGQIQERSGVTDKGIIFSAPMVRALIAGRKTQTRRLLKPQPGDTGAAGKRVDHVGDYCTGAPQHGQAYYWRANGSWNSSERFHLPYASGDRLYVREACRAEELSEDGMDGVRFLANDAFLPIGNDPSAGLKWLKLFNYGQKEGASPTGLRGKGVPSIHMPRWASRLWLAVTEVRVQRLQDCSEADAKAEGVVWQDPTEEDYRWARQEGIPVSDMEGVWTVPGMKAVGADVWGVDPQQAYHMLWNSLHTAEGERWVDNPWVVAVTFEVYQGNIDAGGAA</sequence>
<evidence type="ECO:0000313" key="1">
    <source>
        <dbReference type="EMBL" id="MFC0204692.1"/>
    </source>
</evidence>
<name>A0ABV6CVE4_9SPHN</name>
<proteinExistence type="predicted"/>
<accession>A0ABV6CVE4</accession>
<keyword evidence="2" id="KW-1185">Reference proteome</keyword>
<dbReference type="RefSeq" id="WP_379487452.1">
    <property type="nucleotide sequence ID" value="NZ_JBHLWK010000013.1"/>
</dbReference>
<gene>
    <name evidence="1" type="ORF">ACFFJC_10450</name>
</gene>
<dbReference type="Proteomes" id="UP001589798">
    <property type="component" value="Unassembled WGS sequence"/>
</dbReference>
<comment type="caution">
    <text evidence="1">The sequence shown here is derived from an EMBL/GenBank/DDBJ whole genome shotgun (WGS) entry which is preliminary data.</text>
</comment>
<protein>
    <submittedName>
        <fullName evidence="1">Uncharacterized protein</fullName>
    </submittedName>
</protein>
<reference evidence="1 2" key="1">
    <citation type="submission" date="2024-09" db="EMBL/GenBank/DDBJ databases">
        <authorList>
            <person name="Sun Q."/>
            <person name="Mori K."/>
        </authorList>
    </citation>
    <scope>NUCLEOTIDE SEQUENCE [LARGE SCALE GENOMIC DNA]</scope>
    <source>
        <strain evidence="1 2">CCM 7706</strain>
    </source>
</reference>
<evidence type="ECO:0000313" key="2">
    <source>
        <dbReference type="Proteomes" id="UP001589798"/>
    </source>
</evidence>
<dbReference type="EMBL" id="JBHLWK010000013">
    <property type="protein sequence ID" value="MFC0204692.1"/>
    <property type="molecule type" value="Genomic_DNA"/>
</dbReference>
<organism evidence="1 2">
    <name type="scientific">Novosphingobium soli</name>
    <dbReference type="NCBI Taxonomy" id="574956"/>
    <lineage>
        <taxon>Bacteria</taxon>
        <taxon>Pseudomonadati</taxon>
        <taxon>Pseudomonadota</taxon>
        <taxon>Alphaproteobacteria</taxon>
        <taxon>Sphingomonadales</taxon>
        <taxon>Sphingomonadaceae</taxon>
        <taxon>Novosphingobium</taxon>
    </lineage>
</organism>